<gene>
    <name evidence="2" type="ORF">GAK35_01083</name>
</gene>
<feature type="transmembrane region" description="Helical" evidence="1">
    <location>
        <begin position="44"/>
        <end position="62"/>
    </location>
</feature>
<organism evidence="2 3">
    <name type="scientific">Herbaspirillum frisingense</name>
    <dbReference type="NCBI Taxonomy" id="92645"/>
    <lineage>
        <taxon>Bacteria</taxon>
        <taxon>Pseudomonadati</taxon>
        <taxon>Pseudomonadota</taxon>
        <taxon>Betaproteobacteria</taxon>
        <taxon>Burkholderiales</taxon>
        <taxon>Oxalobacteraceae</taxon>
        <taxon>Herbaspirillum</taxon>
    </lineage>
</organism>
<dbReference type="Proteomes" id="UP000462435">
    <property type="component" value="Unassembled WGS sequence"/>
</dbReference>
<feature type="transmembrane region" description="Helical" evidence="1">
    <location>
        <begin position="74"/>
        <end position="97"/>
    </location>
</feature>
<protein>
    <submittedName>
        <fullName evidence="2">Uncharacterized protein</fullName>
    </submittedName>
</protein>
<reference evidence="3" key="1">
    <citation type="journal article" date="2020" name="MBio">
        <title>Horizontal gene transfer to a defensive symbiont with a reduced genome amongst a multipartite beetle microbiome.</title>
        <authorList>
            <person name="Waterworth S.C."/>
            <person name="Florez L.V."/>
            <person name="Rees E.R."/>
            <person name="Hertweck C."/>
            <person name="Kaltenpoth M."/>
            <person name="Kwan J.C."/>
        </authorList>
    </citation>
    <scope>NUCLEOTIDE SEQUENCE [LARGE SCALE GENOMIC DNA]</scope>
</reference>
<sequence length="138" mass="14291">MHANVGRSSIRAIDLGGVAKARIRVAAGWTAFPVSLALPACDDSIGAAACLMSLIIGAQIFMSPSPEVACMGGFGFVNLALALSILLMLLVLMRLVLPKVMTARVYLLATLYAFSAMAVTASRRWVCPASGSGAAQCC</sequence>
<keyword evidence="1" id="KW-0472">Membrane</keyword>
<keyword evidence="1" id="KW-1133">Transmembrane helix</keyword>
<comment type="caution">
    <text evidence="2">The sequence shown here is derived from an EMBL/GenBank/DDBJ whole genome shotgun (WGS) entry which is preliminary data.</text>
</comment>
<keyword evidence="1" id="KW-0812">Transmembrane</keyword>
<evidence type="ECO:0000313" key="3">
    <source>
        <dbReference type="Proteomes" id="UP000462435"/>
    </source>
</evidence>
<dbReference type="AlphaFoldDB" id="A0A7V8FYS7"/>
<name>A0A7V8FYS7_9BURK</name>
<accession>A0A7V8FYS7</accession>
<dbReference type="EMBL" id="WNDX01000022">
    <property type="protein sequence ID" value="KAF1046244.1"/>
    <property type="molecule type" value="Genomic_DNA"/>
</dbReference>
<feature type="transmembrane region" description="Helical" evidence="1">
    <location>
        <begin position="103"/>
        <end position="121"/>
    </location>
</feature>
<evidence type="ECO:0000313" key="2">
    <source>
        <dbReference type="EMBL" id="KAF1046244.1"/>
    </source>
</evidence>
<proteinExistence type="predicted"/>
<evidence type="ECO:0000256" key="1">
    <source>
        <dbReference type="SAM" id="Phobius"/>
    </source>
</evidence>